<keyword evidence="3" id="KW-1185">Reference proteome</keyword>
<reference evidence="2" key="1">
    <citation type="journal article" date="2022" name="Int. J. Syst. Evol. Microbiol.">
        <title>A novel species of lactic acid bacteria, Ligilactobacillus pabuli sp. nov., isolated from alfalfa silage.</title>
        <authorList>
            <person name="Tohno M."/>
            <person name="Tanizawa Y."/>
            <person name="Sawada H."/>
            <person name="Sakamoto M."/>
            <person name="Ohkuma M."/>
            <person name="Kobayashi H."/>
        </authorList>
    </citation>
    <scope>NUCLEOTIDE SEQUENCE</scope>
    <source>
        <strain evidence="2">AF129</strain>
    </source>
</reference>
<dbReference type="EMBL" id="BQXH01000007">
    <property type="protein sequence ID" value="GKS81290.1"/>
    <property type="molecule type" value="Genomic_DNA"/>
</dbReference>
<evidence type="ECO:0000256" key="1">
    <source>
        <dbReference type="SAM" id="Phobius"/>
    </source>
</evidence>
<comment type="caution">
    <text evidence="2">The sequence shown here is derived from an EMBL/GenBank/DDBJ whole genome shotgun (WGS) entry which is preliminary data.</text>
</comment>
<proteinExistence type="predicted"/>
<protein>
    <submittedName>
        <fullName evidence="2">Uncharacterized protein</fullName>
    </submittedName>
</protein>
<feature type="transmembrane region" description="Helical" evidence="1">
    <location>
        <begin position="94"/>
        <end position="116"/>
    </location>
</feature>
<sequence length="374" mass="43097">MGLDSRTDGTNSKNNINLWAETAKYKTLSSRASYNSKKIHREIQSAGLLGLASLWARKENIQWSMGSMGIESRKYNIYSSSSKLYKYIFGQQNILLLSISQAIYLILWLGFFIYCIKKIRQHKNDITIDNLMLLFIIGIFLFHLLMWETMERYAYIVVLPFLLLSSLGIKDLFTFIQDSKFFKDSRNINVSFIVLIGILCCGFTLDISKVKNKVVSDVPVLGQHFYRNETLTINPQQTLSEHLHVPSTFNKITLVMPSTNPRSLKTTLKNDSNNKNLIEGENFWKESAGDYILKIKNKSSEVIQIQTGKSPKMDLLQQPIKKSKNYFFDITFSNSSLSPLLPVKRYIQLFTICLLITIFSYLRLLKITKLKGRD</sequence>
<dbReference type="Proteomes" id="UP001055149">
    <property type="component" value="Unassembled WGS sequence"/>
</dbReference>
<gene>
    <name evidence="2" type="ORF">LPAF129_09760</name>
</gene>
<organism evidence="2 3">
    <name type="scientific">Ligilactobacillus pabuli</name>
    <dbReference type="NCBI Taxonomy" id="2886039"/>
    <lineage>
        <taxon>Bacteria</taxon>
        <taxon>Bacillati</taxon>
        <taxon>Bacillota</taxon>
        <taxon>Bacilli</taxon>
        <taxon>Lactobacillales</taxon>
        <taxon>Lactobacillaceae</taxon>
        <taxon>Ligilactobacillus</taxon>
    </lineage>
</organism>
<feature type="transmembrane region" description="Helical" evidence="1">
    <location>
        <begin position="188"/>
        <end position="205"/>
    </location>
</feature>
<feature type="transmembrane region" description="Helical" evidence="1">
    <location>
        <begin position="153"/>
        <end position="176"/>
    </location>
</feature>
<keyword evidence="1" id="KW-1133">Transmembrane helix</keyword>
<keyword evidence="1" id="KW-0472">Membrane</keyword>
<feature type="transmembrane region" description="Helical" evidence="1">
    <location>
        <begin position="128"/>
        <end position="147"/>
    </location>
</feature>
<name>A0ABQ5JH36_9LACO</name>
<keyword evidence="1" id="KW-0812">Transmembrane</keyword>
<feature type="transmembrane region" description="Helical" evidence="1">
    <location>
        <begin position="346"/>
        <end position="365"/>
    </location>
</feature>
<evidence type="ECO:0000313" key="2">
    <source>
        <dbReference type="EMBL" id="GKS81290.1"/>
    </source>
</evidence>
<accession>A0ABQ5JH36</accession>
<evidence type="ECO:0000313" key="3">
    <source>
        <dbReference type="Proteomes" id="UP001055149"/>
    </source>
</evidence>